<dbReference type="InterPro" id="IPR011990">
    <property type="entry name" value="TPR-like_helical_dom_sf"/>
</dbReference>
<dbReference type="InterPro" id="IPR013394">
    <property type="entry name" value="T3SS_HrpB1/HrpK"/>
</dbReference>
<dbReference type="Proteomes" id="UP000664417">
    <property type="component" value="Unassembled WGS sequence"/>
</dbReference>
<dbReference type="Gene3D" id="1.25.40.10">
    <property type="entry name" value="Tetratricopeptide repeat domain"/>
    <property type="match status" value="1"/>
</dbReference>
<dbReference type="SUPFAM" id="SSF48452">
    <property type="entry name" value="TPR-like"/>
    <property type="match status" value="1"/>
</dbReference>
<protein>
    <submittedName>
        <fullName evidence="1">Uncharacterized protein</fullName>
    </submittedName>
</protein>
<evidence type="ECO:0000313" key="2">
    <source>
        <dbReference type="Proteomes" id="UP000664417"/>
    </source>
</evidence>
<dbReference type="Pfam" id="PF09613">
    <property type="entry name" value="HrpB1_HrpK"/>
    <property type="match status" value="1"/>
</dbReference>
<sequence>MEIPQQSVQDLMEVGYLAGGYGYFKDAIAIFEGLSAVRPDSEYPHIGLAMTHLGMKQTEDAVRILRDNALPKNPENPLTKAFLGLALMQAGLNGESESVLNQVIDDNQNETAVELARNLLAGT</sequence>
<comment type="caution">
    <text evidence="1">The sequence shown here is derived from an EMBL/GenBank/DDBJ whole genome shotgun (WGS) entry which is preliminary data.</text>
</comment>
<keyword evidence="2" id="KW-1185">Reference proteome</keyword>
<evidence type="ECO:0000313" key="1">
    <source>
        <dbReference type="EMBL" id="MBO1322590.1"/>
    </source>
</evidence>
<dbReference type="EMBL" id="JAFREP010000039">
    <property type="protein sequence ID" value="MBO1322590.1"/>
    <property type="molecule type" value="Genomic_DNA"/>
</dbReference>
<accession>A0A8J7QHJ6</accession>
<reference evidence="1" key="1">
    <citation type="submission" date="2021-03" db="EMBL/GenBank/DDBJ databases">
        <authorList>
            <person name="Wang G."/>
        </authorList>
    </citation>
    <scope>NUCLEOTIDE SEQUENCE</scope>
    <source>
        <strain evidence="1">KCTC 12899</strain>
    </source>
</reference>
<organism evidence="1 2">
    <name type="scientific">Acanthopleuribacter pedis</name>
    <dbReference type="NCBI Taxonomy" id="442870"/>
    <lineage>
        <taxon>Bacteria</taxon>
        <taxon>Pseudomonadati</taxon>
        <taxon>Acidobacteriota</taxon>
        <taxon>Holophagae</taxon>
        <taxon>Acanthopleuribacterales</taxon>
        <taxon>Acanthopleuribacteraceae</taxon>
        <taxon>Acanthopleuribacter</taxon>
    </lineage>
</organism>
<dbReference type="RefSeq" id="WP_207862563.1">
    <property type="nucleotide sequence ID" value="NZ_JAFREP010000039.1"/>
</dbReference>
<name>A0A8J7QHJ6_9BACT</name>
<gene>
    <name evidence="1" type="ORF">J3U88_29220</name>
</gene>
<dbReference type="AlphaFoldDB" id="A0A8J7QHJ6"/>
<proteinExistence type="predicted"/>